<dbReference type="Gene3D" id="3.40.50.10780">
    <property type="entry name" value="Dipeptide transport protein"/>
    <property type="match status" value="1"/>
</dbReference>
<dbReference type="EMBL" id="FNDJ01000006">
    <property type="protein sequence ID" value="SDI60531.1"/>
    <property type="molecule type" value="Genomic_DNA"/>
</dbReference>
<reference evidence="3 4" key="1">
    <citation type="submission" date="2016-10" db="EMBL/GenBank/DDBJ databases">
        <authorList>
            <person name="de Groot N.N."/>
        </authorList>
    </citation>
    <scope>NUCLEOTIDE SEQUENCE [LARGE SCALE GENOMIC DNA]</scope>
    <source>
        <strain evidence="3 4">CGMCC 4.6533</strain>
    </source>
</reference>
<dbReference type="Gene3D" id="3.30.1360.130">
    <property type="entry name" value="Dipeptide transport protein"/>
    <property type="match status" value="1"/>
</dbReference>
<evidence type="ECO:0000256" key="1">
    <source>
        <dbReference type="PIRSR" id="PIRSR015853-1"/>
    </source>
</evidence>
<dbReference type="OrthoDB" id="9785420at2"/>
<evidence type="ECO:0000313" key="4">
    <source>
        <dbReference type="Proteomes" id="UP000199202"/>
    </source>
</evidence>
<feature type="active site" description="Nucleophile" evidence="1">
    <location>
        <position position="116"/>
    </location>
</feature>
<dbReference type="AlphaFoldDB" id="A0A1G8LXV0"/>
<feature type="binding site" evidence="2">
    <location>
        <position position="8"/>
    </location>
    <ligand>
        <name>Zn(2+)</name>
        <dbReference type="ChEBI" id="CHEBI:29105"/>
        <label>2</label>
    </ligand>
</feature>
<dbReference type="GO" id="GO:0046872">
    <property type="term" value="F:metal ion binding"/>
    <property type="evidence" value="ECO:0007669"/>
    <property type="project" value="UniProtKB-KW"/>
</dbReference>
<dbReference type="Proteomes" id="UP000199202">
    <property type="component" value="Unassembled WGS sequence"/>
</dbReference>
<name>A0A1G8LXV0_9ACTN</name>
<dbReference type="CDD" id="cd08663">
    <property type="entry name" value="DAP_dppA_1"/>
    <property type="match status" value="1"/>
</dbReference>
<feature type="binding site" evidence="2">
    <location>
        <position position="10"/>
    </location>
    <ligand>
        <name>Zn(2+)</name>
        <dbReference type="ChEBI" id="CHEBI:29105"/>
        <label>1</label>
    </ligand>
</feature>
<keyword evidence="2" id="KW-0479">Metal-binding</keyword>
<dbReference type="PIRSF" id="PIRSF015853">
    <property type="entry name" value="Pep_DppA"/>
    <property type="match status" value="1"/>
</dbReference>
<sequence>MKIFISSDMEGTAGVVDWDQCVIGGSQYPYYTDLLTGEINAAIEGAAQAGATEFLVNDAHSKMANLKPDALAGRAGYLSGRYKPMYMMQGLDESFDAVFMVSYHGSMGSRGSVLSHTYFPTAFAEVTVNGVVAGEAGINALVAAAYRVPIVLVTGDATTAEETLRFCPRIETAVVKKSVSRFAAESLHPAAARDLIRDRARAAVEGLKEAGPPDIALPVTLGISFRSSDYCELAARIAGVERTGDLSATIVGDDPLRIYQTFITVVLLCRGLVE</sequence>
<gene>
    <name evidence="3" type="ORF">SAMN05421869_106239</name>
</gene>
<feature type="binding site" evidence="2">
    <location>
        <position position="104"/>
    </location>
    <ligand>
        <name>Zn(2+)</name>
        <dbReference type="ChEBI" id="CHEBI:29105"/>
        <label>2</label>
    </ligand>
</feature>
<evidence type="ECO:0000313" key="3">
    <source>
        <dbReference type="EMBL" id="SDI60531.1"/>
    </source>
</evidence>
<feature type="binding site" evidence="2">
    <location>
        <position position="60"/>
    </location>
    <ligand>
        <name>Zn(2+)</name>
        <dbReference type="ChEBI" id="CHEBI:29105"/>
        <label>2</label>
    </ligand>
</feature>
<protein>
    <submittedName>
        <fullName evidence="3">D-amino peptidase</fullName>
    </submittedName>
</protein>
<organism evidence="3 4">
    <name type="scientific">Nonomuraea jiangxiensis</name>
    <dbReference type="NCBI Taxonomy" id="633440"/>
    <lineage>
        <taxon>Bacteria</taxon>
        <taxon>Bacillati</taxon>
        <taxon>Actinomycetota</taxon>
        <taxon>Actinomycetes</taxon>
        <taxon>Streptosporangiales</taxon>
        <taxon>Streptosporangiaceae</taxon>
        <taxon>Nonomuraea</taxon>
    </lineage>
</organism>
<accession>A0A1G8LXV0</accession>
<feature type="binding site" evidence="2">
    <location>
        <position position="8"/>
    </location>
    <ligand>
        <name>Zn(2+)</name>
        <dbReference type="ChEBI" id="CHEBI:29105"/>
        <label>1</label>
    </ligand>
</feature>
<dbReference type="InterPro" id="IPR036177">
    <property type="entry name" value="Peptidase_M55_sf"/>
</dbReference>
<keyword evidence="4" id="KW-1185">Reference proteome</keyword>
<dbReference type="RefSeq" id="WP_090931671.1">
    <property type="nucleotide sequence ID" value="NZ_FNDJ01000006.1"/>
</dbReference>
<keyword evidence="2" id="KW-0862">Zinc</keyword>
<dbReference type="InterPro" id="IPR007035">
    <property type="entry name" value="Peptidase_M55"/>
</dbReference>
<dbReference type="InterPro" id="IPR027476">
    <property type="entry name" value="DppA_N"/>
</dbReference>
<feature type="binding site" evidence="2">
    <location>
        <position position="135"/>
    </location>
    <ligand>
        <name>Zn(2+)</name>
        <dbReference type="ChEBI" id="CHEBI:29105"/>
        <label>2</label>
    </ligand>
</feature>
<dbReference type="STRING" id="633440.SAMN05421869_106239"/>
<dbReference type="Pfam" id="PF04951">
    <property type="entry name" value="Peptidase_M55"/>
    <property type="match status" value="1"/>
</dbReference>
<dbReference type="SUPFAM" id="SSF63992">
    <property type="entry name" value="Dipeptide transport protein"/>
    <property type="match status" value="1"/>
</dbReference>
<proteinExistence type="predicted"/>
<evidence type="ECO:0000256" key="2">
    <source>
        <dbReference type="PIRSR" id="PIRSR015853-2"/>
    </source>
</evidence>